<dbReference type="AlphaFoldDB" id="A0A238Z312"/>
<proteinExistence type="predicted"/>
<organism evidence="1 2">
    <name type="scientific">Lutibacter agarilyticus</name>
    <dbReference type="NCBI Taxonomy" id="1109740"/>
    <lineage>
        <taxon>Bacteria</taxon>
        <taxon>Pseudomonadati</taxon>
        <taxon>Bacteroidota</taxon>
        <taxon>Flavobacteriia</taxon>
        <taxon>Flavobacteriales</taxon>
        <taxon>Flavobacteriaceae</taxon>
        <taxon>Lutibacter</taxon>
    </lineage>
</organism>
<dbReference type="EMBL" id="FZNT01000012">
    <property type="protein sequence ID" value="SNR77224.1"/>
    <property type="molecule type" value="Genomic_DNA"/>
</dbReference>
<dbReference type="OrthoDB" id="9778777at2"/>
<dbReference type="RefSeq" id="WP_089382871.1">
    <property type="nucleotide sequence ID" value="NZ_FZNT01000012.1"/>
</dbReference>
<reference evidence="1 2" key="1">
    <citation type="submission" date="2017-06" db="EMBL/GenBank/DDBJ databases">
        <authorList>
            <person name="Kim H.J."/>
            <person name="Triplett B.A."/>
        </authorList>
    </citation>
    <scope>NUCLEOTIDE SEQUENCE [LARGE SCALE GENOMIC DNA]</scope>
    <source>
        <strain evidence="1 2">DSM 29150</strain>
    </source>
</reference>
<name>A0A238Z312_9FLAO</name>
<dbReference type="Proteomes" id="UP000198384">
    <property type="component" value="Unassembled WGS sequence"/>
</dbReference>
<keyword evidence="2" id="KW-1185">Reference proteome</keyword>
<protein>
    <submittedName>
        <fullName evidence="1">Uncharacterized protein</fullName>
    </submittedName>
</protein>
<evidence type="ECO:0000313" key="2">
    <source>
        <dbReference type="Proteomes" id="UP000198384"/>
    </source>
</evidence>
<accession>A0A238Z312</accession>
<gene>
    <name evidence="1" type="ORF">SAMN06265371_11225</name>
</gene>
<sequence>MALQTNWGPEKAIDDEMKPVFSMASTIYGEPLINENVHVYKHLNYLQKLQYPPLFKLNN</sequence>
<evidence type="ECO:0000313" key="1">
    <source>
        <dbReference type="EMBL" id="SNR77224.1"/>
    </source>
</evidence>